<sequence length="49" mass="5669">YIYPSPSCNYAVQTIIPKKELVIEDDIVYELKSVKNQFEIEGIKQAHVN</sequence>
<protein>
    <submittedName>
        <fullName evidence="1">Uncharacterized protein</fullName>
    </submittedName>
</protein>
<evidence type="ECO:0000313" key="3">
    <source>
        <dbReference type="Proteomes" id="UP000663882"/>
    </source>
</evidence>
<gene>
    <name evidence="2" type="ORF">OTI717_LOCUS35268</name>
    <name evidence="1" type="ORF">RFH988_LOCUS20925</name>
</gene>
<dbReference type="EMBL" id="CAJOAX010013460">
    <property type="protein sequence ID" value="CAF4130826.1"/>
    <property type="molecule type" value="Genomic_DNA"/>
</dbReference>
<organism evidence="1 3">
    <name type="scientific">Rotaria sordida</name>
    <dbReference type="NCBI Taxonomy" id="392033"/>
    <lineage>
        <taxon>Eukaryota</taxon>
        <taxon>Metazoa</taxon>
        <taxon>Spiralia</taxon>
        <taxon>Gnathifera</taxon>
        <taxon>Rotifera</taxon>
        <taxon>Eurotatoria</taxon>
        <taxon>Bdelloidea</taxon>
        <taxon>Philodinida</taxon>
        <taxon>Philodinidae</taxon>
        <taxon>Rotaria</taxon>
    </lineage>
</organism>
<name>A0A814RGU9_9BILA</name>
<proteinExistence type="predicted"/>
<evidence type="ECO:0000313" key="1">
    <source>
        <dbReference type="EMBL" id="CAF1132124.1"/>
    </source>
</evidence>
<dbReference type="AlphaFoldDB" id="A0A814RGU9"/>
<comment type="caution">
    <text evidence="1">The sequence shown here is derived from an EMBL/GenBank/DDBJ whole genome shotgun (WGS) entry which is preliminary data.</text>
</comment>
<reference evidence="1" key="1">
    <citation type="submission" date="2021-02" db="EMBL/GenBank/DDBJ databases">
        <authorList>
            <person name="Nowell W R."/>
        </authorList>
    </citation>
    <scope>NUCLEOTIDE SEQUENCE</scope>
</reference>
<dbReference type="Proteomes" id="UP000663882">
    <property type="component" value="Unassembled WGS sequence"/>
</dbReference>
<dbReference type="Proteomes" id="UP000663823">
    <property type="component" value="Unassembled WGS sequence"/>
</dbReference>
<evidence type="ECO:0000313" key="2">
    <source>
        <dbReference type="EMBL" id="CAF4130826.1"/>
    </source>
</evidence>
<dbReference type="EMBL" id="CAJNOO010001306">
    <property type="protein sequence ID" value="CAF1132124.1"/>
    <property type="molecule type" value="Genomic_DNA"/>
</dbReference>
<accession>A0A814RGU9</accession>
<feature type="non-terminal residue" evidence="1">
    <location>
        <position position="49"/>
    </location>
</feature>